<name>A0AA47JMZ4_VIBPH</name>
<evidence type="ECO:0000313" key="1">
    <source>
        <dbReference type="EMBL" id="WAT93771.1"/>
    </source>
</evidence>
<sequence length="143" mass="16689">MRHNNILISFEEMKQFLKFHYRHSRLYGRNKDNGWDDGYGDRIVEAYHIDIINGKRCYISRHEHQKADGLSFSSQDVFNYIGYISSNDTLEAELEVLKEMLGTDSQTEPKLGKSSHVTTKDLAKQKYAIYTRILSLRPRAKVS</sequence>
<evidence type="ECO:0000313" key="2">
    <source>
        <dbReference type="Proteomes" id="UP001156560"/>
    </source>
</evidence>
<keyword evidence="1" id="KW-0614">Plasmid</keyword>
<protein>
    <submittedName>
        <fullName evidence="1">Uncharacterized protein</fullName>
    </submittedName>
</protein>
<reference evidence="1" key="1">
    <citation type="submission" date="2022-12" db="EMBL/GenBank/DDBJ databases">
        <title>Vibrio parahaemolyticus become highly virulent by producing novel Tc toxins.</title>
        <authorList>
            <person name="Yang F."/>
            <person name="You Y."/>
            <person name="Lai Q."/>
            <person name="Xu L."/>
            <person name="Li F."/>
        </authorList>
    </citation>
    <scope>NUCLEOTIDE SEQUENCE</scope>
    <source>
        <strain evidence="1">Vp-HL-202005</strain>
        <plasmid evidence="1">pHLA</plasmid>
    </source>
</reference>
<proteinExistence type="predicted"/>
<geneLocation type="plasmid" evidence="1 2">
    <name>pHLA</name>
</geneLocation>
<dbReference type="AlphaFoldDB" id="A0AA47JMZ4"/>
<organism evidence="1 2">
    <name type="scientific">Vibrio parahaemolyticus</name>
    <dbReference type="NCBI Taxonomy" id="670"/>
    <lineage>
        <taxon>Bacteria</taxon>
        <taxon>Pseudomonadati</taxon>
        <taxon>Pseudomonadota</taxon>
        <taxon>Gammaproteobacteria</taxon>
        <taxon>Vibrionales</taxon>
        <taxon>Vibrionaceae</taxon>
        <taxon>Vibrio</taxon>
    </lineage>
</organism>
<dbReference type="Proteomes" id="UP001156560">
    <property type="component" value="Plasmid pHLA"/>
</dbReference>
<dbReference type="RefSeq" id="WP_025636572.1">
    <property type="nucleotide sequence ID" value="NZ_CP114196.1"/>
</dbReference>
<accession>A0AA47JMZ4</accession>
<dbReference type="EMBL" id="CP114196">
    <property type="protein sequence ID" value="WAT93771.1"/>
    <property type="molecule type" value="Genomic_DNA"/>
</dbReference>
<gene>
    <name evidence="1" type="ORF">O1Q84_25965</name>
</gene>